<keyword evidence="1 3" id="KW-0732">Signal</keyword>
<dbReference type="InterPro" id="IPR043504">
    <property type="entry name" value="Peptidase_S1_PA_chymotrypsin"/>
</dbReference>
<gene>
    <name evidence="4" type="ORF">ACFP3M_29335</name>
</gene>
<evidence type="ECO:0000313" key="4">
    <source>
        <dbReference type="EMBL" id="MFC5896912.1"/>
    </source>
</evidence>
<feature type="compositionally biased region" description="Basic and acidic residues" evidence="2">
    <location>
        <begin position="113"/>
        <end position="139"/>
    </location>
</feature>
<evidence type="ECO:0000256" key="2">
    <source>
        <dbReference type="SAM" id="MobiDB-lite"/>
    </source>
</evidence>
<dbReference type="GO" id="GO:0016787">
    <property type="term" value="F:hydrolase activity"/>
    <property type="evidence" value="ECO:0007669"/>
    <property type="project" value="UniProtKB-KW"/>
</dbReference>
<dbReference type="PANTHER" id="PTHR15462">
    <property type="entry name" value="SERINE PROTEASE"/>
    <property type="match status" value="1"/>
</dbReference>
<dbReference type="InterPro" id="IPR050966">
    <property type="entry name" value="Glutamyl_endopeptidase"/>
</dbReference>
<reference evidence="5" key="1">
    <citation type="journal article" date="2019" name="Int. J. Syst. Evol. Microbiol.">
        <title>The Global Catalogue of Microorganisms (GCM) 10K type strain sequencing project: providing services to taxonomists for standard genome sequencing and annotation.</title>
        <authorList>
            <consortium name="The Broad Institute Genomics Platform"/>
            <consortium name="The Broad Institute Genome Sequencing Center for Infectious Disease"/>
            <person name="Wu L."/>
            <person name="Ma J."/>
        </authorList>
    </citation>
    <scope>NUCLEOTIDE SEQUENCE [LARGE SCALE GENOMIC DNA]</scope>
    <source>
        <strain evidence="5">CGMCC 1.15809</strain>
    </source>
</reference>
<feature type="chain" id="PRO_5046478627" evidence="3">
    <location>
        <begin position="36"/>
        <end position="407"/>
    </location>
</feature>
<feature type="region of interest" description="Disordered" evidence="2">
    <location>
        <begin position="113"/>
        <end position="146"/>
    </location>
</feature>
<feature type="compositionally biased region" description="Low complexity" evidence="2">
    <location>
        <begin position="46"/>
        <end position="58"/>
    </location>
</feature>
<dbReference type="EC" id="3.4.21.-" evidence="4"/>
<evidence type="ECO:0000313" key="5">
    <source>
        <dbReference type="Proteomes" id="UP001596241"/>
    </source>
</evidence>
<dbReference type="SUPFAM" id="SSF50494">
    <property type="entry name" value="Trypsin-like serine proteases"/>
    <property type="match status" value="1"/>
</dbReference>
<keyword evidence="5" id="KW-1185">Reference proteome</keyword>
<comment type="caution">
    <text evidence="4">The sequence shown here is derived from an EMBL/GenBank/DDBJ whole genome shotgun (WGS) entry which is preliminary data.</text>
</comment>
<accession>A0ABW1FR58</accession>
<proteinExistence type="predicted"/>
<evidence type="ECO:0000256" key="1">
    <source>
        <dbReference type="ARBA" id="ARBA00022729"/>
    </source>
</evidence>
<sequence length="407" mass="43568">MRSIRPPARRTASRARRSPALAAALTVVVALTATACGPDGGDADAKASASAAQDAPGGTEIKIPQDLQEKLRKHGIDLDKWKNGEWKNWDRDKWLRQAGEFINPIIKDFWNPDKIEKVKPPQDPSKPEDISEDQGKTDPEPAAVPAQAVRTPYTSTAPGVGLLLFSTPEGESRCSATVVKDPAHPGKSNLVWTAAHCVHAGKNGGWYRNMMFVPNFNRNGVSAAGMKTAPFEDRVPAGKWWADDMATSSEWIKDGGAVPGVPMAPYDFALMHVKAEEGSGGKSLEEMAGGAYTVNFNAPAMSKIPSLTAQGYPAEAPFDGALQQQCTDRPTRLSMDAVKPTMYRIGCTMTGGSSGGPWFAKGADGEPELISNMSMGPRPAKWAAGPHLGPEARNMFNAMSKRWAAKG</sequence>
<dbReference type="EMBL" id="JBHSPW010000017">
    <property type="protein sequence ID" value="MFC5896912.1"/>
    <property type="molecule type" value="Genomic_DNA"/>
</dbReference>
<evidence type="ECO:0000256" key="3">
    <source>
        <dbReference type="SAM" id="SignalP"/>
    </source>
</evidence>
<keyword evidence="4" id="KW-0378">Hydrolase</keyword>
<dbReference type="PANTHER" id="PTHR15462:SF19">
    <property type="entry name" value="PEPTIDASE S1 DOMAIN-CONTAINING PROTEIN"/>
    <property type="match status" value="1"/>
</dbReference>
<dbReference type="RefSeq" id="WP_345086924.1">
    <property type="nucleotide sequence ID" value="NZ_BAAAWG010000012.1"/>
</dbReference>
<dbReference type="Proteomes" id="UP001596241">
    <property type="component" value="Unassembled WGS sequence"/>
</dbReference>
<feature type="signal peptide" evidence="3">
    <location>
        <begin position="1"/>
        <end position="35"/>
    </location>
</feature>
<dbReference type="Gene3D" id="2.40.10.10">
    <property type="entry name" value="Trypsin-like serine proteases"/>
    <property type="match status" value="2"/>
</dbReference>
<name>A0ABW1FR58_9ACTN</name>
<feature type="region of interest" description="Disordered" evidence="2">
    <location>
        <begin position="40"/>
        <end position="59"/>
    </location>
</feature>
<protein>
    <submittedName>
        <fullName evidence="4">Trypsin-like serine peptidase</fullName>
        <ecNumber evidence="4">3.4.21.-</ecNumber>
    </submittedName>
</protein>
<dbReference type="InterPro" id="IPR009003">
    <property type="entry name" value="Peptidase_S1_PA"/>
</dbReference>
<organism evidence="4 5">
    <name type="scientific">Streptomyces ramulosus</name>
    <dbReference type="NCBI Taxonomy" id="47762"/>
    <lineage>
        <taxon>Bacteria</taxon>
        <taxon>Bacillati</taxon>
        <taxon>Actinomycetota</taxon>
        <taxon>Actinomycetes</taxon>
        <taxon>Kitasatosporales</taxon>
        <taxon>Streptomycetaceae</taxon>
        <taxon>Streptomyces</taxon>
    </lineage>
</organism>